<protein>
    <submittedName>
        <fullName evidence="2">CHAT domain-containing protein</fullName>
    </submittedName>
</protein>
<dbReference type="EMBL" id="VSRL01000215">
    <property type="protein sequence ID" value="NKE62035.1"/>
    <property type="molecule type" value="Genomic_DNA"/>
</dbReference>
<proteinExistence type="predicted"/>
<feature type="domain" description="CHAT" evidence="1">
    <location>
        <begin position="39"/>
        <end position="232"/>
    </location>
</feature>
<accession>A0ABX1FSN0</accession>
<dbReference type="Pfam" id="PF12770">
    <property type="entry name" value="CHAT"/>
    <property type="match status" value="1"/>
</dbReference>
<keyword evidence="3" id="KW-1185">Reference proteome</keyword>
<evidence type="ECO:0000259" key="1">
    <source>
        <dbReference type="Pfam" id="PF12770"/>
    </source>
</evidence>
<gene>
    <name evidence="2" type="ORF">FXN61_36900</name>
</gene>
<evidence type="ECO:0000313" key="3">
    <source>
        <dbReference type="Proteomes" id="UP001515943"/>
    </source>
</evidence>
<name>A0ABX1FSN0_9PSEU</name>
<organism evidence="2 3">
    <name type="scientific">Lentzea indica</name>
    <dbReference type="NCBI Taxonomy" id="2604800"/>
    <lineage>
        <taxon>Bacteria</taxon>
        <taxon>Bacillati</taxon>
        <taxon>Actinomycetota</taxon>
        <taxon>Actinomycetes</taxon>
        <taxon>Pseudonocardiales</taxon>
        <taxon>Pseudonocardiaceae</taxon>
        <taxon>Lentzea</taxon>
    </lineage>
</organism>
<evidence type="ECO:0000313" key="2">
    <source>
        <dbReference type="EMBL" id="NKE62035.1"/>
    </source>
</evidence>
<dbReference type="Proteomes" id="UP001515943">
    <property type="component" value="Unassembled WGS sequence"/>
</dbReference>
<comment type="caution">
    <text evidence="2">The sequence shown here is derived from an EMBL/GenBank/DDBJ whole genome shotgun (WGS) entry which is preliminary data.</text>
</comment>
<sequence length="247" mass="26031">MLSSVKGTRRTTSVPAGMRMPLETLMRLVTSTATGRCMPWNLLPGLRGRPVTVAVSASVWFRAASSPRSPAAAGPLLVAGPNLLHTEDEVRKVAEVFPSSTVLCGPSATVAATLGALDGRRDVHFAAHGHHEPGNFLFSRLDLADGPLMAYDIHQLDAVPAHVVLSSCDIGRNVVRTGNEMLGFTAALLYSGTSTVIAGVRRVPDDLSLQVMSMYHQMRALDVRPVAALAAATENGPPVPLVCFGCG</sequence>
<reference evidence="2 3" key="1">
    <citation type="submission" date="2019-08" db="EMBL/GenBank/DDBJ databases">
        <title>Lentzea from Indian Himalayas.</title>
        <authorList>
            <person name="Mandal S."/>
            <person name="Mallick Gupta A."/>
            <person name="Maiti P.K."/>
            <person name="Sarkar J."/>
            <person name="Mandal S."/>
        </authorList>
    </citation>
    <scope>NUCLEOTIDE SEQUENCE [LARGE SCALE GENOMIC DNA]</scope>
    <source>
        <strain evidence="2 3">PSKA42</strain>
    </source>
</reference>
<dbReference type="InterPro" id="IPR024983">
    <property type="entry name" value="CHAT_dom"/>
</dbReference>